<accession>A0ABV0NCR7</accession>
<dbReference type="InterPro" id="IPR051569">
    <property type="entry name" value="SHANK"/>
</dbReference>
<feature type="compositionally biased region" description="Pro residues" evidence="1">
    <location>
        <begin position="531"/>
        <end position="541"/>
    </location>
</feature>
<dbReference type="PROSITE" id="PS50105">
    <property type="entry name" value="SAM_DOMAIN"/>
    <property type="match status" value="1"/>
</dbReference>
<feature type="compositionally biased region" description="Low complexity" evidence="1">
    <location>
        <begin position="237"/>
        <end position="252"/>
    </location>
</feature>
<protein>
    <recommendedName>
        <fullName evidence="2">SAM domain-containing protein</fullName>
    </recommendedName>
</protein>
<feature type="compositionally biased region" description="Pro residues" evidence="1">
    <location>
        <begin position="253"/>
        <end position="266"/>
    </location>
</feature>
<dbReference type="InterPro" id="IPR001660">
    <property type="entry name" value="SAM"/>
</dbReference>
<evidence type="ECO:0000256" key="1">
    <source>
        <dbReference type="SAM" id="MobiDB-lite"/>
    </source>
</evidence>
<feature type="compositionally biased region" description="Low complexity" evidence="1">
    <location>
        <begin position="30"/>
        <end position="44"/>
    </location>
</feature>
<dbReference type="SUPFAM" id="SSF47769">
    <property type="entry name" value="SAM/Pointed domain"/>
    <property type="match status" value="1"/>
</dbReference>
<dbReference type="PANTHER" id="PTHR24135">
    <property type="entry name" value="SH3 AND MULTIPLE ANKYRIN REPEAT DOMAINS PROTEIN"/>
    <property type="match status" value="1"/>
</dbReference>
<feature type="compositionally biased region" description="Low complexity" evidence="1">
    <location>
        <begin position="305"/>
        <end position="330"/>
    </location>
</feature>
<dbReference type="PANTHER" id="PTHR24135:SF29">
    <property type="entry name" value="SH3 AND MULTIPLE ANKYRIN REPEAT DOMAINS PROTEIN 3 ISOFORM X2"/>
    <property type="match status" value="1"/>
</dbReference>
<feature type="compositionally biased region" description="Low complexity" evidence="1">
    <location>
        <begin position="267"/>
        <end position="279"/>
    </location>
</feature>
<evidence type="ECO:0000313" key="4">
    <source>
        <dbReference type="Proteomes" id="UP001476798"/>
    </source>
</evidence>
<dbReference type="Pfam" id="PF00536">
    <property type="entry name" value="SAM_1"/>
    <property type="match status" value="1"/>
</dbReference>
<gene>
    <name evidence="3" type="ORF">GOODEAATRI_022103</name>
</gene>
<feature type="compositionally biased region" description="Low complexity" evidence="1">
    <location>
        <begin position="456"/>
        <end position="475"/>
    </location>
</feature>
<dbReference type="CDD" id="cd09506">
    <property type="entry name" value="SAM_Shank1_2_3"/>
    <property type="match status" value="1"/>
</dbReference>
<feature type="compositionally biased region" description="Basic and acidic residues" evidence="1">
    <location>
        <begin position="221"/>
        <end position="236"/>
    </location>
</feature>
<dbReference type="Gene3D" id="1.10.150.50">
    <property type="entry name" value="Transcription Factor, Ets-1"/>
    <property type="match status" value="1"/>
</dbReference>
<feature type="compositionally biased region" description="Low complexity" evidence="1">
    <location>
        <begin position="520"/>
        <end position="530"/>
    </location>
</feature>
<dbReference type="EMBL" id="JAHRIO010032209">
    <property type="protein sequence ID" value="MEQ2169159.1"/>
    <property type="molecule type" value="Genomic_DNA"/>
</dbReference>
<dbReference type="SMART" id="SM00454">
    <property type="entry name" value="SAM"/>
    <property type="match status" value="1"/>
</dbReference>
<feature type="compositionally biased region" description="Polar residues" evidence="1">
    <location>
        <begin position="52"/>
        <end position="86"/>
    </location>
</feature>
<feature type="non-terminal residue" evidence="3">
    <location>
        <position position="1"/>
    </location>
</feature>
<feature type="region of interest" description="Disordered" evidence="1">
    <location>
        <begin position="443"/>
        <end position="496"/>
    </location>
</feature>
<dbReference type="InterPro" id="IPR013761">
    <property type="entry name" value="SAM/pointed_sf"/>
</dbReference>
<feature type="domain" description="SAM" evidence="2">
    <location>
        <begin position="562"/>
        <end position="625"/>
    </location>
</feature>
<comment type="caution">
    <text evidence="3">The sequence shown here is derived from an EMBL/GenBank/DDBJ whole genome shotgun (WGS) entry which is preliminary data.</text>
</comment>
<name>A0ABV0NCR7_9TELE</name>
<sequence>PSSPLALALAARERALTARTPSPEPRIKHSSASTTPIPTPAASPETRHKRTPFTTPQSSPEPRSKRISPQTSPEQRTKHTTPQTSPELRHKRITPPLFPDGQVERPETEGGVTSPAAPSPERWRPSPLPALANESHSALIDRRRSLTVGSSEEEGGAYTVTLPPALLSSSDEETREELRRIGLVTPPPGFATPPAPPPPSSLSLLPRRGGEGGGESGPESLGKRGDEEGGDERLHDSSLSPSSLPPSITLASPPAPTSPSSPPATHPSPSAATTSPSALKPRLRSPIGRGRSALRDPLLKQSSDSELLPSAASTSSPSSPLCSSPTSGSSRQPRYLFQRRSKLWGGGDEERRGLSPEEGVGRPAALGGQSSGSAIDLTTRSASALELSGRAGSGLDLANRLQLLNKDSHSLGEEPSPLDPGRRSPVGGARLFSSLGELHTISQRGYGASYTVRPGSRYPVTRRSPSPSPSPSDRSMGLGSSPAPCSERPDLSSGRGLTILKSSSLSLPSEPKEVRFVMRSASARTRSRSPSPSPHASPCPSPVLSGPLLALRPWRQRPLNLWNKYDVGDWLESMGLAEHRQRFQEHEIEGSHLPALTKEDYVELGVTRLGHRINIERALRQLLDSST</sequence>
<feature type="region of interest" description="Disordered" evidence="1">
    <location>
        <begin position="13"/>
        <end position="374"/>
    </location>
</feature>
<dbReference type="Proteomes" id="UP001476798">
    <property type="component" value="Unassembled WGS sequence"/>
</dbReference>
<proteinExistence type="predicted"/>
<keyword evidence="4" id="KW-1185">Reference proteome</keyword>
<feature type="region of interest" description="Disordered" evidence="1">
    <location>
        <begin position="520"/>
        <end position="541"/>
    </location>
</feature>
<evidence type="ECO:0000313" key="3">
    <source>
        <dbReference type="EMBL" id="MEQ2169159.1"/>
    </source>
</evidence>
<evidence type="ECO:0000259" key="2">
    <source>
        <dbReference type="PROSITE" id="PS50105"/>
    </source>
</evidence>
<feature type="region of interest" description="Disordered" evidence="1">
    <location>
        <begin position="406"/>
        <end position="429"/>
    </location>
</feature>
<feature type="compositionally biased region" description="Pro residues" evidence="1">
    <location>
        <begin position="185"/>
        <end position="200"/>
    </location>
</feature>
<reference evidence="3 4" key="1">
    <citation type="submission" date="2021-06" db="EMBL/GenBank/DDBJ databases">
        <authorList>
            <person name="Palmer J.M."/>
        </authorList>
    </citation>
    <scope>NUCLEOTIDE SEQUENCE [LARGE SCALE GENOMIC DNA]</scope>
    <source>
        <strain evidence="3 4">GA_2019</strain>
        <tissue evidence="3">Muscle</tissue>
    </source>
</reference>
<organism evidence="3 4">
    <name type="scientific">Goodea atripinnis</name>
    <dbReference type="NCBI Taxonomy" id="208336"/>
    <lineage>
        <taxon>Eukaryota</taxon>
        <taxon>Metazoa</taxon>
        <taxon>Chordata</taxon>
        <taxon>Craniata</taxon>
        <taxon>Vertebrata</taxon>
        <taxon>Euteleostomi</taxon>
        <taxon>Actinopterygii</taxon>
        <taxon>Neopterygii</taxon>
        <taxon>Teleostei</taxon>
        <taxon>Neoteleostei</taxon>
        <taxon>Acanthomorphata</taxon>
        <taxon>Ovalentaria</taxon>
        <taxon>Atherinomorphae</taxon>
        <taxon>Cyprinodontiformes</taxon>
        <taxon>Goodeidae</taxon>
        <taxon>Goodea</taxon>
    </lineage>
</organism>